<dbReference type="STRING" id="1499687.BN1080_01349"/>
<name>A0A098EMA8_9BACL</name>
<dbReference type="AlphaFoldDB" id="A0A098EMA8"/>
<accession>A0A098EMA8</accession>
<dbReference type="OrthoDB" id="2649700at2"/>
<dbReference type="Proteomes" id="UP000043699">
    <property type="component" value="Unassembled WGS sequence"/>
</dbReference>
<evidence type="ECO:0000313" key="1">
    <source>
        <dbReference type="EMBL" id="CEG22421.1"/>
    </source>
</evidence>
<protein>
    <recommendedName>
        <fullName evidence="3">Ribosomal protein L7/L12 C-terminal domain-containing protein</fullName>
    </recommendedName>
</protein>
<dbReference type="RefSeq" id="WP_052651160.1">
    <property type="nucleotide sequence ID" value="NZ_CCXS01000001.1"/>
</dbReference>
<evidence type="ECO:0008006" key="3">
    <source>
        <dbReference type="Google" id="ProtNLM"/>
    </source>
</evidence>
<dbReference type="InterPro" id="IPR014719">
    <property type="entry name" value="Ribosomal_bL12_C/ClpS-like"/>
</dbReference>
<reference evidence="1 2" key="1">
    <citation type="submission" date="2014-09" db="EMBL/GenBank/DDBJ databases">
        <authorList>
            <person name="Urmite Genomes Urmite Genomes"/>
        </authorList>
    </citation>
    <scope>NUCLEOTIDE SEQUENCE [LARGE SCALE GENOMIC DNA]</scope>
    <source>
        <strain evidence="1 2">ES2</strain>
    </source>
</reference>
<gene>
    <name evidence="1" type="ORF">BN1080_01349</name>
</gene>
<sequence>MNILIVGVVLAAMLLLYASVNERFKTMEKQMAAMRKTIDALRKGGPVEDPKVDAELRELLAQGKDVQAVKLAREYLGLSLLDAKNYVDSLKM</sequence>
<dbReference type="Gene3D" id="3.30.1390.10">
    <property type="match status" value="1"/>
</dbReference>
<evidence type="ECO:0000313" key="2">
    <source>
        <dbReference type="Proteomes" id="UP000043699"/>
    </source>
</evidence>
<proteinExistence type="predicted"/>
<keyword evidence="2" id="KW-1185">Reference proteome</keyword>
<dbReference type="EMBL" id="CCXS01000001">
    <property type="protein sequence ID" value="CEG22421.1"/>
    <property type="molecule type" value="Genomic_DNA"/>
</dbReference>
<organism evidence="1 2">
    <name type="scientific">Planococcus massiliensis</name>
    <dbReference type="NCBI Taxonomy" id="1499687"/>
    <lineage>
        <taxon>Bacteria</taxon>
        <taxon>Bacillati</taxon>
        <taxon>Bacillota</taxon>
        <taxon>Bacilli</taxon>
        <taxon>Bacillales</taxon>
        <taxon>Caryophanaceae</taxon>
        <taxon>Planococcus</taxon>
    </lineage>
</organism>